<gene>
    <name evidence="2" type="ORF">FB567DRAFT_449800</name>
</gene>
<dbReference type="EMBL" id="JAGMVJ010000016">
    <property type="protein sequence ID" value="KAH7079683.1"/>
    <property type="molecule type" value="Genomic_DNA"/>
</dbReference>
<proteinExistence type="predicted"/>
<organism evidence="2 3">
    <name type="scientific">Paraphoma chrysanthemicola</name>
    <dbReference type="NCBI Taxonomy" id="798071"/>
    <lineage>
        <taxon>Eukaryota</taxon>
        <taxon>Fungi</taxon>
        <taxon>Dikarya</taxon>
        <taxon>Ascomycota</taxon>
        <taxon>Pezizomycotina</taxon>
        <taxon>Dothideomycetes</taxon>
        <taxon>Pleosporomycetidae</taxon>
        <taxon>Pleosporales</taxon>
        <taxon>Pleosporineae</taxon>
        <taxon>Phaeosphaeriaceae</taxon>
        <taxon>Paraphoma</taxon>
    </lineage>
</organism>
<accession>A0A8K0VW29</accession>
<reference evidence="2" key="1">
    <citation type="journal article" date="2021" name="Nat. Commun.">
        <title>Genetic determinants of endophytism in the Arabidopsis root mycobiome.</title>
        <authorList>
            <person name="Mesny F."/>
            <person name="Miyauchi S."/>
            <person name="Thiergart T."/>
            <person name="Pickel B."/>
            <person name="Atanasova L."/>
            <person name="Karlsson M."/>
            <person name="Huettel B."/>
            <person name="Barry K.W."/>
            <person name="Haridas S."/>
            <person name="Chen C."/>
            <person name="Bauer D."/>
            <person name="Andreopoulos W."/>
            <person name="Pangilinan J."/>
            <person name="LaButti K."/>
            <person name="Riley R."/>
            <person name="Lipzen A."/>
            <person name="Clum A."/>
            <person name="Drula E."/>
            <person name="Henrissat B."/>
            <person name="Kohler A."/>
            <person name="Grigoriev I.V."/>
            <person name="Martin F.M."/>
            <person name="Hacquard S."/>
        </authorList>
    </citation>
    <scope>NUCLEOTIDE SEQUENCE</scope>
    <source>
        <strain evidence="2">MPI-SDFR-AT-0120</strain>
    </source>
</reference>
<feature type="domain" description="DUF7730" evidence="1">
    <location>
        <begin position="52"/>
        <end position="176"/>
    </location>
</feature>
<dbReference type="Pfam" id="PF24864">
    <property type="entry name" value="DUF7730"/>
    <property type="match status" value="1"/>
</dbReference>
<protein>
    <recommendedName>
        <fullName evidence="1">DUF7730 domain-containing protein</fullName>
    </recommendedName>
</protein>
<sequence>MLSQTQSPLFSLLSAELRLLIYTEALSEANRFLHIVPYRGSKKRQALGHWQYSEAIGILYESNYFDFHGAFGLLRFQSFIPAHSWQMLRQVNLSTVFLTPIRLCGPNNWIPPEDYDKWDKACYALSTIKSLRCLTIDMTIWNLHDWKTENTVDRDALSRILVPLGSIHAKKFEVELNVEVPDSLRAVLGQSEFTIKQSHRPFGKVFSRY</sequence>
<name>A0A8K0VW29_9PLEO</name>
<comment type="caution">
    <text evidence="2">The sequence shown here is derived from an EMBL/GenBank/DDBJ whole genome shotgun (WGS) entry which is preliminary data.</text>
</comment>
<keyword evidence="3" id="KW-1185">Reference proteome</keyword>
<dbReference type="InterPro" id="IPR056632">
    <property type="entry name" value="DUF7730"/>
</dbReference>
<dbReference type="OrthoDB" id="4757095at2759"/>
<evidence type="ECO:0000313" key="3">
    <source>
        <dbReference type="Proteomes" id="UP000813461"/>
    </source>
</evidence>
<dbReference type="AlphaFoldDB" id="A0A8K0VW29"/>
<evidence type="ECO:0000313" key="2">
    <source>
        <dbReference type="EMBL" id="KAH7079683.1"/>
    </source>
</evidence>
<dbReference type="PANTHER" id="PTHR38790:SF4">
    <property type="entry name" value="2EXR DOMAIN-CONTAINING PROTEIN"/>
    <property type="match status" value="1"/>
</dbReference>
<dbReference type="Proteomes" id="UP000813461">
    <property type="component" value="Unassembled WGS sequence"/>
</dbReference>
<evidence type="ECO:0000259" key="1">
    <source>
        <dbReference type="Pfam" id="PF24864"/>
    </source>
</evidence>
<dbReference type="PANTHER" id="PTHR38790">
    <property type="entry name" value="2EXR DOMAIN-CONTAINING PROTEIN-RELATED"/>
    <property type="match status" value="1"/>
</dbReference>